<dbReference type="SUPFAM" id="SSF48371">
    <property type="entry name" value="ARM repeat"/>
    <property type="match status" value="4"/>
</dbReference>
<feature type="compositionally biased region" description="Low complexity" evidence="6">
    <location>
        <begin position="603"/>
        <end position="612"/>
    </location>
</feature>
<feature type="region of interest" description="Disordered" evidence="6">
    <location>
        <begin position="589"/>
        <end position="617"/>
    </location>
</feature>
<feature type="domain" description="MI" evidence="7">
    <location>
        <begin position="309"/>
        <end position="429"/>
    </location>
</feature>
<dbReference type="InterPro" id="IPR016024">
    <property type="entry name" value="ARM-type_fold"/>
</dbReference>
<dbReference type="PANTHER" id="PTHR12626:SF0">
    <property type="entry name" value="PROGRAMMED CELL DEATH PROTEIN 4"/>
    <property type="match status" value="1"/>
</dbReference>
<evidence type="ECO:0000256" key="2">
    <source>
        <dbReference type="ARBA" id="ARBA00005497"/>
    </source>
</evidence>
<feature type="domain" description="MI" evidence="7">
    <location>
        <begin position="666"/>
        <end position="780"/>
    </location>
</feature>
<accession>A0AAD9IFB6</accession>
<dbReference type="SMART" id="SM00544">
    <property type="entry name" value="MA3"/>
    <property type="match status" value="4"/>
</dbReference>
<feature type="compositionally biased region" description="Polar residues" evidence="6">
    <location>
        <begin position="430"/>
        <end position="461"/>
    </location>
</feature>
<dbReference type="EMBL" id="JASFZW010000010">
    <property type="protein sequence ID" value="KAK2076496.1"/>
    <property type="molecule type" value="Genomic_DNA"/>
</dbReference>
<keyword evidence="4" id="KW-0677">Repeat</keyword>
<sequence length="780" mass="84402">MKKPASRTAPVDGLERLSSQPFLTDDQRAVLDATLAKKQTTAAPEVAATAGSLTAIEPSVLLARSPSGGRAAPHPAPQQTKREAAHDRHLQRRGKGLGRTKKSGAGGRFTWGGLLAEEEGQGLVALDRRDPNYDSEEESVRRAELAYWRDAAGADVQRFKAGVNSALEEYYDTADPLEVAACLADLDQPQYGWWFVKRALQLGLDGHDHQRELTSVLLAALTGEALTAADVERGFREAAAQLEDTSLDVPNAPELLALFACRAVVDDALPPAFLRGLAPEAADDGAPSATTRFRLSRCWGTGHRFDLDESKAALGRMLDEYAASRDAAEVRALLQQLGLPFFHHELVKQALVRAIDAEREEPWAGLLRSLAEAGAVSGTQMAKGFQRVAEGLADLELDAPLARRTLEALARRAEAEGWLDKGESGAGDGVSQTFPTTSITTANGHAPSRSPSQPATPTSSVAEFKRRSKTLLLEYFDAGDRDEVARTLREWGDPGFGHLFVKLAATLALDHKDRERELVSELLAALVPGTISQAEACRGFQALLAQAEELSLDVPDAEPLLALFLGRAVVDEVIPPRFLTEMLRDQQRQAVAGEGEKSKGSEESAGGEPASPLSVTSPRASSIIRALRPLRAGVRVVEHTRAHLAARHSAERLQTCWHQRVESTAQLALAMRDIVAEYLSSRDAVEAERCLADLSVPHFLHEFVVRALLGACALRENEAPIVELLDLLSGTGLLTETQMVLGFSRVERDMEDLKLDYPLAPEILPDLKAIAAEHKWVPAA</sequence>
<dbReference type="PANTHER" id="PTHR12626">
    <property type="entry name" value="PROGRAMMED CELL DEATH 4"/>
    <property type="match status" value="1"/>
</dbReference>
<dbReference type="GO" id="GO:0005737">
    <property type="term" value="C:cytoplasm"/>
    <property type="evidence" value="ECO:0007669"/>
    <property type="project" value="UniProtKB-SubCell"/>
</dbReference>
<dbReference type="InterPro" id="IPR003891">
    <property type="entry name" value="Initiation_fac_eIF4g_MI"/>
</dbReference>
<evidence type="ECO:0000256" key="3">
    <source>
        <dbReference type="ARBA" id="ARBA00022490"/>
    </source>
</evidence>
<evidence type="ECO:0000256" key="5">
    <source>
        <dbReference type="ARBA" id="ARBA00023242"/>
    </source>
</evidence>
<comment type="similarity">
    <text evidence="2">Belongs to the PDCD4 family.</text>
</comment>
<organism evidence="8 9">
    <name type="scientific">Prototheca wickerhamii</name>
    <dbReference type="NCBI Taxonomy" id="3111"/>
    <lineage>
        <taxon>Eukaryota</taxon>
        <taxon>Viridiplantae</taxon>
        <taxon>Chlorophyta</taxon>
        <taxon>core chlorophytes</taxon>
        <taxon>Trebouxiophyceae</taxon>
        <taxon>Chlorellales</taxon>
        <taxon>Chlorellaceae</taxon>
        <taxon>Prototheca</taxon>
    </lineage>
</organism>
<evidence type="ECO:0000313" key="8">
    <source>
        <dbReference type="EMBL" id="KAK2076496.1"/>
    </source>
</evidence>
<reference evidence="8" key="1">
    <citation type="submission" date="2021-01" db="EMBL/GenBank/DDBJ databases">
        <authorList>
            <person name="Eckstrom K.M.E."/>
        </authorList>
    </citation>
    <scope>NUCLEOTIDE SEQUENCE</scope>
    <source>
        <strain evidence="8">UVCC 0001</strain>
    </source>
</reference>
<dbReference type="GO" id="GO:0045892">
    <property type="term" value="P:negative regulation of DNA-templated transcription"/>
    <property type="evidence" value="ECO:0007669"/>
    <property type="project" value="InterPro"/>
</dbReference>
<dbReference type="Pfam" id="PF02847">
    <property type="entry name" value="MA3"/>
    <property type="match status" value="4"/>
</dbReference>
<feature type="region of interest" description="Disordered" evidence="6">
    <location>
        <begin position="417"/>
        <end position="462"/>
    </location>
</feature>
<feature type="compositionally biased region" description="Basic residues" evidence="6">
    <location>
        <begin position="89"/>
        <end position="102"/>
    </location>
</feature>
<keyword evidence="5" id="KW-0539">Nucleus</keyword>
<name>A0AAD9IFB6_PROWI</name>
<evidence type="ECO:0000256" key="4">
    <source>
        <dbReference type="ARBA" id="ARBA00022737"/>
    </source>
</evidence>
<dbReference type="AlphaFoldDB" id="A0AAD9IFB6"/>
<protein>
    <recommendedName>
        <fullName evidence="7">MI domain-containing protein</fullName>
    </recommendedName>
</protein>
<dbReference type="Proteomes" id="UP001255856">
    <property type="component" value="Unassembled WGS sequence"/>
</dbReference>
<feature type="domain" description="MI" evidence="7">
    <location>
        <begin position="463"/>
        <end position="584"/>
    </location>
</feature>
<comment type="subcellular location">
    <subcellularLocation>
        <location evidence="1">Cytoplasm</location>
    </subcellularLocation>
</comment>
<dbReference type="Gene3D" id="1.25.40.180">
    <property type="match status" value="4"/>
</dbReference>
<proteinExistence type="inferred from homology"/>
<dbReference type="PROSITE" id="PS51366">
    <property type="entry name" value="MI"/>
    <property type="match status" value="4"/>
</dbReference>
<dbReference type="InterPro" id="IPR039778">
    <property type="entry name" value="PDCD4"/>
</dbReference>
<keyword evidence="9" id="KW-1185">Reference proteome</keyword>
<evidence type="ECO:0000313" key="9">
    <source>
        <dbReference type="Proteomes" id="UP001255856"/>
    </source>
</evidence>
<keyword evidence="3" id="KW-0963">Cytoplasm</keyword>
<feature type="region of interest" description="Disordered" evidence="6">
    <location>
        <begin position="1"/>
        <end position="23"/>
    </location>
</feature>
<comment type="caution">
    <text evidence="8">The sequence shown here is derived from an EMBL/GenBank/DDBJ whole genome shotgun (WGS) entry which is preliminary data.</text>
</comment>
<evidence type="ECO:0000256" key="1">
    <source>
        <dbReference type="ARBA" id="ARBA00004496"/>
    </source>
</evidence>
<feature type="region of interest" description="Disordered" evidence="6">
    <location>
        <begin position="64"/>
        <end position="105"/>
    </location>
</feature>
<evidence type="ECO:0000256" key="6">
    <source>
        <dbReference type="SAM" id="MobiDB-lite"/>
    </source>
</evidence>
<feature type="domain" description="MI" evidence="7">
    <location>
        <begin position="158"/>
        <end position="279"/>
    </location>
</feature>
<gene>
    <name evidence="8" type="ORF">QBZ16_001022</name>
</gene>
<evidence type="ECO:0000259" key="7">
    <source>
        <dbReference type="PROSITE" id="PS51366"/>
    </source>
</evidence>